<dbReference type="AlphaFoldDB" id="A0A166KSW0"/>
<dbReference type="EMBL" id="KV417541">
    <property type="protein sequence ID" value="KZP22221.1"/>
    <property type="molecule type" value="Genomic_DNA"/>
</dbReference>
<evidence type="ECO:0000313" key="3">
    <source>
        <dbReference type="EMBL" id="KZP22221.1"/>
    </source>
</evidence>
<feature type="domain" description="G" evidence="2">
    <location>
        <begin position="56"/>
        <end position="177"/>
    </location>
</feature>
<name>A0A166KSW0_9AGAM</name>
<sequence>MKVPGVDDSPPNARDETTSTSATSQTEADAPNTSSSNSSNLGIYMTEDRDPQRANIIIFGESGAGKSSLVNMIAGRDCAETSENVTGCTFASTPYNVDLPDFPLLKIWDTAGLNEGAQGKVHFKAAVSNIYTLTRTLDNGVNLLVYCVRGRITEAMVQNYNMFNALCGGKVPIVLVITALERCNDRSGWWEKNAGAFTKAGIEVKGHACVSTMTMEGREKEEREEEHTAWVKAVRDVIAANYLQAPWVMEKDNWFRLMVAKLIEVLFGESWPSDMNMKLYQGHRNNGFTREEAQEVVRGYEKHVLLASKSNETQKVLRPRWWFPGSKSQASTQADRV</sequence>
<keyword evidence="4" id="KW-1185">Reference proteome</keyword>
<dbReference type="InterPro" id="IPR025662">
    <property type="entry name" value="Sigma_54_int_dom_ATP-bd_1"/>
</dbReference>
<dbReference type="Pfam" id="PF01926">
    <property type="entry name" value="MMR_HSR1"/>
    <property type="match status" value="1"/>
</dbReference>
<dbReference type="PROSITE" id="PS00675">
    <property type="entry name" value="SIGMA54_INTERACT_1"/>
    <property type="match status" value="1"/>
</dbReference>
<feature type="compositionally biased region" description="Polar residues" evidence="1">
    <location>
        <begin position="31"/>
        <end position="41"/>
    </location>
</feature>
<accession>A0A166KSW0</accession>
<evidence type="ECO:0000256" key="1">
    <source>
        <dbReference type="SAM" id="MobiDB-lite"/>
    </source>
</evidence>
<dbReference type="OrthoDB" id="8954335at2759"/>
<organism evidence="3 4">
    <name type="scientific">Athelia psychrophila</name>
    <dbReference type="NCBI Taxonomy" id="1759441"/>
    <lineage>
        <taxon>Eukaryota</taxon>
        <taxon>Fungi</taxon>
        <taxon>Dikarya</taxon>
        <taxon>Basidiomycota</taxon>
        <taxon>Agaricomycotina</taxon>
        <taxon>Agaricomycetes</taxon>
        <taxon>Agaricomycetidae</taxon>
        <taxon>Atheliales</taxon>
        <taxon>Atheliaceae</taxon>
        <taxon>Athelia</taxon>
    </lineage>
</organism>
<proteinExistence type="predicted"/>
<feature type="compositionally biased region" description="Low complexity" evidence="1">
    <location>
        <begin position="18"/>
        <end position="30"/>
    </location>
</feature>
<dbReference type="InterPro" id="IPR006073">
    <property type="entry name" value="GTP-bd"/>
</dbReference>
<dbReference type="Gene3D" id="3.40.50.300">
    <property type="entry name" value="P-loop containing nucleotide triphosphate hydrolases"/>
    <property type="match status" value="1"/>
</dbReference>
<feature type="region of interest" description="Disordered" evidence="1">
    <location>
        <begin position="1"/>
        <end position="44"/>
    </location>
</feature>
<evidence type="ECO:0000313" key="4">
    <source>
        <dbReference type="Proteomes" id="UP000076532"/>
    </source>
</evidence>
<dbReference type="InterPro" id="IPR027417">
    <property type="entry name" value="P-loop_NTPase"/>
</dbReference>
<dbReference type="SUPFAM" id="SSF52540">
    <property type="entry name" value="P-loop containing nucleoside triphosphate hydrolases"/>
    <property type="match status" value="1"/>
</dbReference>
<gene>
    <name evidence="3" type="ORF">FIBSPDRAFT_953064</name>
</gene>
<dbReference type="CDD" id="cd00882">
    <property type="entry name" value="Ras_like_GTPase"/>
    <property type="match status" value="1"/>
</dbReference>
<dbReference type="GO" id="GO:0005525">
    <property type="term" value="F:GTP binding"/>
    <property type="evidence" value="ECO:0007669"/>
    <property type="project" value="InterPro"/>
</dbReference>
<protein>
    <recommendedName>
        <fullName evidence="2">G domain-containing protein</fullName>
    </recommendedName>
</protein>
<dbReference type="Proteomes" id="UP000076532">
    <property type="component" value="Unassembled WGS sequence"/>
</dbReference>
<reference evidence="3 4" key="1">
    <citation type="journal article" date="2016" name="Mol. Biol. Evol.">
        <title>Comparative Genomics of Early-Diverging Mushroom-Forming Fungi Provides Insights into the Origins of Lignocellulose Decay Capabilities.</title>
        <authorList>
            <person name="Nagy L.G."/>
            <person name="Riley R."/>
            <person name="Tritt A."/>
            <person name="Adam C."/>
            <person name="Daum C."/>
            <person name="Floudas D."/>
            <person name="Sun H."/>
            <person name="Yadav J.S."/>
            <person name="Pangilinan J."/>
            <person name="Larsson K.H."/>
            <person name="Matsuura K."/>
            <person name="Barry K."/>
            <person name="Labutti K."/>
            <person name="Kuo R."/>
            <person name="Ohm R.A."/>
            <person name="Bhattacharya S.S."/>
            <person name="Shirouzu T."/>
            <person name="Yoshinaga Y."/>
            <person name="Martin F.M."/>
            <person name="Grigoriev I.V."/>
            <person name="Hibbett D.S."/>
        </authorList>
    </citation>
    <scope>NUCLEOTIDE SEQUENCE [LARGE SCALE GENOMIC DNA]</scope>
    <source>
        <strain evidence="3 4">CBS 109695</strain>
    </source>
</reference>
<evidence type="ECO:0000259" key="2">
    <source>
        <dbReference type="Pfam" id="PF01926"/>
    </source>
</evidence>